<evidence type="ECO:0000313" key="2">
    <source>
        <dbReference type="EMBL" id="MEQ2160548.1"/>
    </source>
</evidence>
<comment type="caution">
    <text evidence="2">The sequence shown here is derived from an EMBL/GenBank/DDBJ whole genome shotgun (WGS) entry which is preliminary data.</text>
</comment>
<organism evidence="2 3">
    <name type="scientific">Goodea atripinnis</name>
    <dbReference type="NCBI Taxonomy" id="208336"/>
    <lineage>
        <taxon>Eukaryota</taxon>
        <taxon>Metazoa</taxon>
        <taxon>Chordata</taxon>
        <taxon>Craniata</taxon>
        <taxon>Vertebrata</taxon>
        <taxon>Euteleostomi</taxon>
        <taxon>Actinopterygii</taxon>
        <taxon>Neopterygii</taxon>
        <taxon>Teleostei</taxon>
        <taxon>Neoteleostei</taxon>
        <taxon>Acanthomorphata</taxon>
        <taxon>Ovalentaria</taxon>
        <taxon>Atherinomorphae</taxon>
        <taxon>Cyprinodontiformes</taxon>
        <taxon>Goodeidae</taxon>
        <taxon>Goodea</taxon>
    </lineage>
</organism>
<gene>
    <name evidence="2" type="ORF">GOODEAATRI_000381</name>
</gene>
<evidence type="ECO:0000256" key="1">
    <source>
        <dbReference type="SAM" id="MobiDB-lite"/>
    </source>
</evidence>
<dbReference type="Proteomes" id="UP001476798">
    <property type="component" value="Unassembled WGS sequence"/>
</dbReference>
<proteinExistence type="predicted"/>
<name>A0ABV0MNB1_9TELE</name>
<dbReference type="EMBL" id="JAHRIO010010007">
    <property type="protein sequence ID" value="MEQ2160548.1"/>
    <property type="molecule type" value="Genomic_DNA"/>
</dbReference>
<feature type="non-terminal residue" evidence="2">
    <location>
        <position position="1"/>
    </location>
</feature>
<reference evidence="2 3" key="1">
    <citation type="submission" date="2021-06" db="EMBL/GenBank/DDBJ databases">
        <authorList>
            <person name="Palmer J.M."/>
        </authorList>
    </citation>
    <scope>NUCLEOTIDE SEQUENCE [LARGE SCALE GENOMIC DNA]</scope>
    <source>
        <strain evidence="2 3">GA_2019</strain>
        <tissue evidence="2">Muscle</tissue>
    </source>
</reference>
<sequence length="83" mass="9239">PQSAEQVHFNTVSSNARDGVWMCRGAKCLYHPRKMCKIIKACAVLRNLVLGHGIHSPPGLPPSQNDDPDPQRPLGEKEFQHRA</sequence>
<feature type="compositionally biased region" description="Basic and acidic residues" evidence="1">
    <location>
        <begin position="74"/>
        <end position="83"/>
    </location>
</feature>
<accession>A0ABV0MNB1</accession>
<evidence type="ECO:0000313" key="3">
    <source>
        <dbReference type="Proteomes" id="UP001476798"/>
    </source>
</evidence>
<protein>
    <submittedName>
        <fullName evidence="2">Uncharacterized protein</fullName>
    </submittedName>
</protein>
<feature type="region of interest" description="Disordered" evidence="1">
    <location>
        <begin position="53"/>
        <end position="83"/>
    </location>
</feature>
<keyword evidence="3" id="KW-1185">Reference proteome</keyword>